<name>A0ABQ9EV97_TEGGR</name>
<proteinExistence type="predicted"/>
<gene>
    <name evidence="2" type="ORF">KUTeg_013985</name>
</gene>
<organism evidence="2 3">
    <name type="scientific">Tegillarca granosa</name>
    <name type="common">Malaysian cockle</name>
    <name type="synonym">Anadara granosa</name>
    <dbReference type="NCBI Taxonomy" id="220873"/>
    <lineage>
        <taxon>Eukaryota</taxon>
        <taxon>Metazoa</taxon>
        <taxon>Spiralia</taxon>
        <taxon>Lophotrochozoa</taxon>
        <taxon>Mollusca</taxon>
        <taxon>Bivalvia</taxon>
        <taxon>Autobranchia</taxon>
        <taxon>Pteriomorphia</taxon>
        <taxon>Arcoida</taxon>
        <taxon>Arcoidea</taxon>
        <taxon>Arcidae</taxon>
        <taxon>Tegillarca</taxon>
    </lineage>
</organism>
<sequence>MSETDQNIRKYFQLGFSNKEILAVLAHFDGIIISHSTLKRKLKSIGLFQRKKPFKFTRYCVQLDVSGSLHNYRWMHLKCKHSGFNIPRDTVYFIMKLLDPKGMQNRQRKRLKRRQYSCPGPNFVWHVDSYDKLKPFGIAINGCIDGYSRCVIWLEAATTNSYPRVIANYYINSVRKKGGCPKRIRSDLGTENGYIADMQKFLRRDHGDTFFGSFLYGKSTHNQRIEWFWGLLRKEMGQYFMDLFAEFGNDLHDLYCGDFLDKNLIQFCFLKIIQADLDDAQDIWNTHVLQSKNAVTGGGRRPILMYTLPQLYSAEDHICPANENEVTICEEQILPKALTCADETVFQLCTLFMEENNLQMQKDGNYGDHITLQRVSEMYNMQIIVYSTLGPQATRVISPTGRYEPNLPNLYPGHFAEELLPPEIMRKIIRHTLDSNMTMLGTFNQVPHTFQELTKDYYPFVHIRDTIAGDLGLLNAKKLKISIRRLFNAAGKGSGLALRLKECLKDRKDWWNAWLVLSALKGVVPSNIPLSGNVLKRDELIKLYFMEGLKYAEIVLFLFCNHNIKMTIRHLKRILRKLNLRRRPIQYSPTQDVVNIIREECNVSGQCVGYRTMWKRLIRDYGLAVKRNDVMKIMQQIFPNATEERKAHRLKRRMTQLWDKYINLCINLYGKRKEICCKEFKQIVDIIKPDVQVPVHPYEALRLFIELNNILEHYL</sequence>
<feature type="domain" description="Integrase core" evidence="1">
    <location>
        <begin position="116"/>
        <end position="296"/>
    </location>
</feature>
<dbReference type="Pfam" id="PF24764">
    <property type="entry name" value="rva_4"/>
    <property type="match status" value="1"/>
</dbReference>
<accession>A0ABQ9EV97</accession>
<dbReference type="Gene3D" id="3.90.70.80">
    <property type="match status" value="1"/>
</dbReference>
<dbReference type="Proteomes" id="UP001217089">
    <property type="component" value="Unassembled WGS sequence"/>
</dbReference>
<reference evidence="2 3" key="1">
    <citation type="submission" date="2022-12" db="EMBL/GenBank/DDBJ databases">
        <title>Chromosome-level genome of Tegillarca granosa.</title>
        <authorList>
            <person name="Kim J."/>
        </authorList>
    </citation>
    <scope>NUCLEOTIDE SEQUENCE [LARGE SCALE GENOMIC DNA]</scope>
    <source>
        <strain evidence="2">Teg-2019</strain>
        <tissue evidence="2">Adductor muscle</tissue>
    </source>
</reference>
<evidence type="ECO:0000313" key="2">
    <source>
        <dbReference type="EMBL" id="KAJ8309111.1"/>
    </source>
</evidence>
<keyword evidence="3" id="KW-1185">Reference proteome</keyword>
<dbReference type="InterPro" id="IPR058913">
    <property type="entry name" value="Integrase_dom_put"/>
</dbReference>
<dbReference type="EMBL" id="JARBDR010000657">
    <property type="protein sequence ID" value="KAJ8309111.1"/>
    <property type="molecule type" value="Genomic_DNA"/>
</dbReference>
<comment type="caution">
    <text evidence="2">The sequence shown here is derived from an EMBL/GenBank/DDBJ whole genome shotgun (WGS) entry which is preliminary data.</text>
</comment>
<evidence type="ECO:0000259" key="1">
    <source>
        <dbReference type="Pfam" id="PF24764"/>
    </source>
</evidence>
<dbReference type="PANTHER" id="PTHR46791:SF13">
    <property type="entry name" value="CLR5 DOMAIN-CONTAINING PROTEIN"/>
    <property type="match status" value="1"/>
</dbReference>
<protein>
    <recommendedName>
        <fullName evidence="1">Integrase core domain-containing protein</fullName>
    </recommendedName>
</protein>
<evidence type="ECO:0000313" key="3">
    <source>
        <dbReference type="Proteomes" id="UP001217089"/>
    </source>
</evidence>
<dbReference type="PANTHER" id="PTHR46791">
    <property type="entry name" value="EXPRESSED PROTEIN"/>
    <property type="match status" value="1"/>
</dbReference>